<keyword evidence="1" id="KW-0479">Metal-binding</keyword>
<proteinExistence type="predicted"/>
<dbReference type="Pfam" id="PF01753">
    <property type="entry name" value="zf-MYND"/>
    <property type="match status" value="1"/>
</dbReference>
<dbReference type="SUPFAM" id="SSF144232">
    <property type="entry name" value="HIT/MYND zinc finger-like"/>
    <property type="match status" value="1"/>
</dbReference>
<name>A0A9N8HV76_9STRA</name>
<keyword evidence="8" id="KW-1185">Reference proteome</keyword>
<evidence type="ECO:0000313" key="7">
    <source>
        <dbReference type="EMBL" id="CAB9528563.1"/>
    </source>
</evidence>
<evidence type="ECO:0000259" key="6">
    <source>
        <dbReference type="PROSITE" id="PS50865"/>
    </source>
</evidence>
<dbReference type="PROSITE" id="PS01360">
    <property type="entry name" value="ZF_MYND_1"/>
    <property type="match status" value="1"/>
</dbReference>
<gene>
    <name evidence="7" type="ORF">SEMRO_2256_G321030.1</name>
</gene>
<dbReference type="PROSITE" id="PS50865">
    <property type="entry name" value="ZF_MYND_2"/>
    <property type="match status" value="1"/>
</dbReference>
<evidence type="ECO:0000256" key="3">
    <source>
        <dbReference type="ARBA" id="ARBA00022833"/>
    </source>
</evidence>
<dbReference type="InterPro" id="IPR002893">
    <property type="entry name" value="Znf_MYND"/>
</dbReference>
<reference evidence="7" key="1">
    <citation type="submission" date="2020-06" db="EMBL/GenBank/DDBJ databases">
        <authorList>
            <consortium name="Plant Systems Biology data submission"/>
        </authorList>
    </citation>
    <scope>NUCLEOTIDE SEQUENCE</scope>
    <source>
        <strain evidence="7">D6</strain>
    </source>
</reference>
<dbReference type="EMBL" id="CAICTM010002254">
    <property type="protein sequence ID" value="CAB9528563.1"/>
    <property type="molecule type" value="Genomic_DNA"/>
</dbReference>
<evidence type="ECO:0000256" key="4">
    <source>
        <dbReference type="PROSITE-ProRule" id="PRU00134"/>
    </source>
</evidence>
<feature type="region of interest" description="Disordered" evidence="5">
    <location>
        <begin position="1"/>
        <end position="21"/>
    </location>
</feature>
<evidence type="ECO:0000256" key="1">
    <source>
        <dbReference type="ARBA" id="ARBA00022723"/>
    </source>
</evidence>
<dbReference type="Gene3D" id="6.10.140.2220">
    <property type="match status" value="1"/>
</dbReference>
<comment type="caution">
    <text evidence="7">The sequence shown here is derived from an EMBL/GenBank/DDBJ whole genome shotgun (WGS) entry which is preliminary data.</text>
</comment>
<dbReference type="AlphaFoldDB" id="A0A9N8HV76"/>
<dbReference type="Proteomes" id="UP001153069">
    <property type="component" value="Unassembled WGS sequence"/>
</dbReference>
<feature type="domain" description="MYND-type" evidence="6">
    <location>
        <begin position="213"/>
        <end position="250"/>
    </location>
</feature>
<dbReference type="GO" id="GO:0008270">
    <property type="term" value="F:zinc ion binding"/>
    <property type="evidence" value="ECO:0007669"/>
    <property type="project" value="UniProtKB-KW"/>
</dbReference>
<keyword evidence="3" id="KW-0862">Zinc</keyword>
<dbReference type="OrthoDB" id="432970at2759"/>
<evidence type="ECO:0000313" key="8">
    <source>
        <dbReference type="Proteomes" id="UP001153069"/>
    </source>
</evidence>
<evidence type="ECO:0000256" key="2">
    <source>
        <dbReference type="ARBA" id="ARBA00022771"/>
    </source>
</evidence>
<sequence length="476" mass="54038">MPSNKKKCTKKKLAKHPERISPKKLAQAMPEVLERLQSGNVADKEAAYLEVLTSVGPKVDKIMTKDGRTHNKPELKALVLAGLAVSGSSEAAQDLKNSLKSIMLKYVNAMDENEGEVAFSLEKSKEIQFRTQKCFDEGIDEMKDEIISTCYNGSEEAFKTTCPAYKASRDVFWHHFRQTFWSMIDTNLKEMMEKFDTATAGVQMGMHKSKWVCWKCGEEAAFCCTQCHVAKYCSKECQRAHWQTSHHPTCKSLHDVYAPFKVDQTTVEKAHGNPEEHATKFCIEPAVEDFHLLWIASRNHIFQKQLFVTGEEGATGVLGTAEAFLDHHFPDNKGRNTPTMTNFYGNVKKLVEDGFLLSPGSHNVSPQKCVRDRKAFLAVSQAMMFDYSTLPVMLQMPFFYVVVTDAYGSEDFSMSAGEWLYNYCDGDRYNENAFLDCNAAAERKFDAKRCRYFADFNTHEYLRENAGDFVKPSEKP</sequence>
<feature type="compositionally biased region" description="Basic residues" evidence="5">
    <location>
        <begin position="1"/>
        <end position="14"/>
    </location>
</feature>
<protein>
    <recommendedName>
        <fullName evidence="6">MYND-type domain-containing protein</fullName>
    </recommendedName>
</protein>
<keyword evidence="2 4" id="KW-0863">Zinc-finger</keyword>
<accession>A0A9N8HV76</accession>
<organism evidence="7 8">
    <name type="scientific">Seminavis robusta</name>
    <dbReference type="NCBI Taxonomy" id="568900"/>
    <lineage>
        <taxon>Eukaryota</taxon>
        <taxon>Sar</taxon>
        <taxon>Stramenopiles</taxon>
        <taxon>Ochrophyta</taxon>
        <taxon>Bacillariophyta</taxon>
        <taxon>Bacillariophyceae</taxon>
        <taxon>Bacillariophycidae</taxon>
        <taxon>Naviculales</taxon>
        <taxon>Naviculaceae</taxon>
        <taxon>Seminavis</taxon>
    </lineage>
</organism>
<evidence type="ECO:0000256" key="5">
    <source>
        <dbReference type="SAM" id="MobiDB-lite"/>
    </source>
</evidence>